<name>A0A830I494_9CHLO</name>
<dbReference type="OrthoDB" id="512168at2759"/>
<accession>A0A830I494</accession>
<comment type="subcellular location">
    <subcellularLocation>
        <location evidence="1">Secreted</location>
    </subcellularLocation>
</comment>
<evidence type="ECO:0000259" key="9">
    <source>
        <dbReference type="PROSITE" id="PS50240"/>
    </source>
</evidence>
<feature type="domain" description="Peptidase S1" evidence="9">
    <location>
        <begin position="90"/>
        <end position="399"/>
    </location>
</feature>
<dbReference type="InterPro" id="IPR001254">
    <property type="entry name" value="Trypsin_dom"/>
</dbReference>
<organism evidence="10 11">
    <name type="scientific">Pycnococcus provasolii</name>
    <dbReference type="NCBI Taxonomy" id="41880"/>
    <lineage>
        <taxon>Eukaryota</taxon>
        <taxon>Viridiplantae</taxon>
        <taxon>Chlorophyta</taxon>
        <taxon>Pseudoscourfieldiophyceae</taxon>
        <taxon>Pseudoscourfieldiales</taxon>
        <taxon>Pycnococcaceae</taxon>
        <taxon>Pycnococcus</taxon>
    </lineage>
</organism>
<reference evidence="10" key="1">
    <citation type="submission" date="2020-10" db="EMBL/GenBank/DDBJ databases">
        <title>Unveiling of a novel bifunctional photoreceptor, Dualchrome1, isolated from a cosmopolitan green alga.</title>
        <authorList>
            <person name="Suzuki S."/>
            <person name="Kawachi M."/>
        </authorList>
    </citation>
    <scope>NUCLEOTIDE SEQUENCE</scope>
    <source>
        <strain evidence="10">NIES 2893</strain>
    </source>
</reference>
<dbReference type="Proteomes" id="UP000660262">
    <property type="component" value="Unassembled WGS sequence"/>
</dbReference>
<dbReference type="SMART" id="SM00020">
    <property type="entry name" value="Tryp_SPc"/>
    <property type="match status" value="1"/>
</dbReference>
<dbReference type="FunFam" id="2.40.10.10:FF:000054">
    <property type="entry name" value="Complement C1r subcomponent"/>
    <property type="match status" value="1"/>
</dbReference>
<dbReference type="AlphaFoldDB" id="A0A830I494"/>
<dbReference type="CDD" id="cd00190">
    <property type="entry name" value="Tryp_SPc"/>
    <property type="match status" value="1"/>
</dbReference>
<keyword evidence="2" id="KW-0964">Secreted</keyword>
<evidence type="ECO:0000256" key="4">
    <source>
        <dbReference type="ARBA" id="ARBA00023157"/>
    </source>
</evidence>
<dbReference type="GO" id="GO:0006508">
    <property type="term" value="P:proteolysis"/>
    <property type="evidence" value="ECO:0007669"/>
    <property type="project" value="UniProtKB-KW"/>
</dbReference>
<sequence>MMIAATTNKMRFFFAQVLFLVAIASMHANMVYHSAEAFIIIEEEPIDAPPPIVITNPQQYEEVFAINANENYGDENEPGLANDDDVNMEILGGTPALLNAFPFAVSIAYKNCCAPGDLDASQFYSSLDEPTCIKNCGVNQHICGGTIISQDYILTAAHCVCRAFTGNRTTTANTVAGFSLITPNPFNFFVRAGAYNLWTANTPNTAGVETIQVSEIVCNPRFSAVEWQGFDIALLRLATPTTFPRVDLNFDPLLPLLGSTTIAVGWGDTAFRQGVDEDNDPDSNIPLGTASMQQVAMPFVPNKVCFSNATQLTGVIEDTLESKILNTDTQICAGFVRTGGRDACFGDSGGPLLLRTPYTKTGWTQVGITSWGVGCGVQKLPGVYARISALKGFIVSTVGPKRVTATGIRNRNACDDDEKVCSEIKKVQKSISRVATTQVASALAILASLSKLSSLTAWQATLFAASASGRALAAIMRKLDGGEQRDGAKDDEDQGFIQAFEAVLNQTNVVMGGNTLLENVQASHEIFDALHEHARGVAGQIDEHATSLLTRLDALEQRMASLASNRRNADATLDRLARAMEFFDAAETKIRNSGP</sequence>
<dbReference type="InterPro" id="IPR018114">
    <property type="entry name" value="TRYPSIN_HIS"/>
</dbReference>
<keyword evidence="7" id="KW-0175">Coiled coil</keyword>
<proteinExistence type="predicted"/>
<dbReference type="Pfam" id="PF00089">
    <property type="entry name" value="Trypsin"/>
    <property type="match status" value="1"/>
</dbReference>
<keyword evidence="6 10" id="KW-0645">Protease</keyword>
<keyword evidence="3 8" id="KW-0732">Signal</keyword>
<keyword evidence="5" id="KW-0325">Glycoprotein</keyword>
<keyword evidence="6" id="KW-0378">Hydrolase</keyword>
<dbReference type="InterPro" id="IPR033116">
    <property type="entry name" value="TRYPSIN_SER"/>
</dbReference>
<dbReference type="PANTHER" id="PTHR24256">
    <property type="entry name" value="TRYPTASE-RELATED"/>
    <property type="match status" value="1"/>
</dbReference>
<dbReference type="PROSITE" id="PS50240">
    <property type="entry name" value="TRYPSIN_DOM"/>
    <property type="match status" value="1"/>
</dbReference>
<gene>
    <name evidence="10" type="ORF">PPROV_001055600</name>
</gene>
<protein>
    <submittedName>
        <fullName evidence="10">Protease</fullName>
    </submittedName>
</protein>
<evidence type="ECO:0000313" key="11">
    <source>
        <dbReference type="Proteomes" id="UP000660262"/>
    </source>
</evidence>
<evidence type="ECO:0000256" key="2">
    <source>
        <dbReference type="ARBA" id="ARBA00022525"/>
    </source>
</evidence>
<dbReference type="PROSITE" id="PS00135">
    <property type="entry name" value="TRYPSIN_SER"/>
    <property type="match status" value="1"/>
</dbReference>
<evidence type="ECO:0000313" key="10">
    <source>
        <dbReference type="EMBL" id="GHP11829.1"/>
    </source>
</evidence>
<evidence type="ECO:0000256" key="3">
    <source>
        <dbReference type="ARBA" id="ARBA00022729"/>
    </source>
</evidence>
<evidence type="ECO:0000256" key="8">
    <source>
        <dbReference type="SAM" id="SignalP"/>
    </source>
</evidence>
<comment type="caution">
    <text evidence="10">The sequence shown here is derived from an EMBL/GenBank/DDBJ whole genome shotgun (WGS) entry which is preliminary data.</text>
</comment>
<keyword evidence="11" id="KW-1185">Reference proteome</keyword>
<feature type="signal peptide" evidence="8">
    <location>
        <begin position="1"/>
        <end position="28"/>
    </location>
</feature>
<evidence type="ECO:0000256" key="6">
    <source>
        <dbReference type="RuleBase" id="RU363034"/>
    </source>
</evidence>
<dbReference type="InterPro" id="IPR001314">
    <property type="entry name" value="Peptidase_S1A"/>
</dbReference>
<dbReference type="EMBL" id="BNJQ01000036">
    <property type="protein sequence ID" value="GHP11829.1"/>
    <property type="molecule type" value="Genomic_DNA"/>
</dbReference>
<dbReference type="PRINTS" id="PR00722">
    <property type="entry name" value="CHYMOTRYPSIN"/>
</dbReference>
<evidence type="ECO:0000256" key="5">
    <source>
        <dbReference type="ARBA" id="ARBA00023180"/>
    </source>
</evidence>
<dbReference type="GO" id="GO:0004252">
    <property type="term" value="F:serine-type endopeptidase activity"/>
    <property type="evidence" value="ECO:0007669"/>
    <property type="project" value="InterPro"/>
</dbReference>
<feature type="coiled-coil region" evidence="7">
    <location>
        <begin position="545"/>
        <end position="572"/>
    </location>
</feature>
<dbReference type="Gene3D" id="2.40.10.10">
    <property type="entry name" value="Trypsin-like serine proteases"/>
    <property type="match status" value="1"/>
</dbReference>
<dbReference type="InterPro" id="IPR043504">
    <property type="entry name" value="Peptidase_S1_PA_chymotrypsin"/>
</dbReference>
<keyword evidence="4" id="KW-1015">Disulfide bond</keyword>
<dbReference type="SUPFAM" id="SSF50494">
    <property type="entry name" value="Trypsin-like serine proteases"/>
    <property type="match status" value="1"/>
</dbReference>
<feature type="chain" id="PRO_5032444038" evidence="8">
    <location>
        <begin position="29"/>
        <end position="595"/>
    </location>
</feature>
<evidence type="ECO:0000256" key="1">
    <source>
        <dbReference type="ARBA" id="ARBA00004613"/>
    </source>
</evidence>
<dbReference type="PROSITE" id="PS00134">
    <property type="entry name" value="TRYPSIN_HIS"/>
    <property type="match status" value="1"/>
</dbReference>
<dbReference type="InterPro" id="IPR051487">
    <property type="entry name" value="Ser/Thr_Proteases_Immune/Dev"/>
</dbReference>
<evidence type="ECO:0000256" key="7">
    <source>
        <dbReference type="SAM" id="Coils"/>
    </source>
</evidence>
<keyword evidence="6" id="KW-0720">Serine protease</keyword>
<dbReference type="GO" id="GO:0005576">
    <property type="term" value="C:extracellular region"/>
    <property type="evidence" value="ECO:0007669"/>
    <property type="project" value="UniProtKB-SubCell"/>
</dbReference>
<dbReference type="InterPro" id="IPR009003">
    <property type="entry name" value="Peptidase_S1_PA"/>
</dbReference>